<name>E0QN81_9ACTO</name>
<feature type="region of interest" description="Disordered" evidence="1">
    <location>
        <begin position="17"/>
        <end position="39"/>
    </location>
</feature>
<evidence type="ECO:0000256" key="1">
    <source>
        <dbReference type="SAM" id="MobiDB-lite"/>
    </source>
</evidence>
<proteinExistence type="predicted"/>
<gene>
    <name evidence="2" type="ORF">HMPREF0580_0345</name>
</gene>
<dbReference type="AlphaFoldDB" id="E0QN81"/>
<evidence type="ECO:0000313" key="3">
    <source>
        <dbReference type="Proteomes" id="UP000003045"/>
    </source>
</evidence>
<sequence>MVLRGLSGLCRAAQAAYRHSHRRRRLSNSNDLLLPPKHP</sequence>
<keyword evidence="3" id="KW-1185">Reference proteome</keyword>
<accession>E0QN81</accession>
<evidence type="ECO:0000313" key="2">
    <source>
        <dbReference type="EMBL" id="EFM47033.1"/>
    </source>
</evidence>
<dbReference type="Proteomes" id="UP000003045">
    <property type="component" value="Unassembled WGS sequence"/>
</dbReference>
<reference evidence="2" key="1">
    <citation type="submission" date="2010-08" db="EMBL/GenBank/DDBJ databases">
        <authorList>
            <person name="Muzny D."/>
            <person name="Qin X."/>
            <person name="Deng J."/>
            <person name="Jiang H."/>
            <person name="Liu Y."/>
            <person name="Qu J."/>
            <person name="Song X.-Z."/>
            <person name="Zhang L."/>
            <person name="Thornton R."/>
            <person name="Coyle M."/>
            <person name="Francisco L."/>
            <person name="Jackson L."/>
            <person name="Javaid M."/>
            <person name="Korchina V."/>
            <person name="Kovar C."/>
            <person name="Mata R."/>
            <person name="Mathew T."/>
            <person name="Ngo R."/>
            <person name="Nguyen L."/>
            <person name="Nguyen N."/>
            <person name="Okwuonu G."/>
            <person name="Ongeri F."/>
            <person name="Pham C."/>
            <person name="Simmons D."/>
            <person name="Wilczek-Boney K."/>
            <person name="Hale W."/>
            <person name="Jakkamsetti A."/>
            <person name="Pham P."/>
            <person name="Ruth R."/>
            <person name="San Lucas F."/>
            <person name="Warren J."/>
            <person name="Zhang J."/>
            <person name="Zhao Z."/>
            <person name="Zhou C."/>
            <person name="Zhu D."/>
            <person name="Lee S."/>
            <person name="Bess C."/>
            <person name="Blankenburg K."/>
            <person name="Forbes L."/>
            <person name="Fu Q."/>
            <person name="Gubbala S."/>
            <person name="Hirani K."/>
            <person name="Jayaseelan J.C."/>
            <person name="Lara F."/>
            <person name="Munidasa M."/>
            <person name="Palculict T."/>
            <person name="Patil S."/>
            <person name="Pu L.-L."/>
            <person name="Saada N."/>
            <person name="Tang L."/>
            <person name="Weissenberger G."/>
            <person name="Zhu Y."/>
            <person name="Hemphill L."/>
            <person name="Shang Y."/>
            <person name="Youmans B."/>
            <person name="Ayvaz T."/>
            <person name="Ross M."/>
            <person name="Santibanez J."/>
            <person name="Aqrawi P."/>
            <person name="Gross S."/>
            <person name="Joshi V."/>
            <person name="Fowler G."/>
            <person name="Nazareth L."/>
            <person name="Reid J."/>
            <person name="Worley K."/>
            <person name="Petrosino J."/>
            <person name="Highlander S."/>
            <person name="Gibbs R."/>
        </authorList>
    </citation>
    <scope>NUCLEOTIDE SEQUENCE [LARGE SCALE GENOMIC DNA]</scope>
    <source>
        <strain evidence="2">ATCC 35239</strain>
    </source>
</reference>
<protein>
    <submittedName>
        <fullName evidence="2">Uncharacterized protein</fullName>
    </submittedName>
</protein>
<dbReference type="HOGENOM" id="CLU_3312885_0_0_11"/>
<comment type="caution">
    <text evidence="2">The sequence shown here is derived from an EMBL/GenBank/DDBJ whole genome shotgun (WGS) entry which is preliminary data.</text>
</comment>
<organism evidence="2 3">
    <name type="scientific">Mobiluncus mulieris ATCC 35239</name>
    <dbReference type="NCBI Taxonomy" id="871571"/>
    <lineage>
        <taxon>Bacteria</taxon>
        <taxon>Bacillati</taxon>
        <taxon>Actinomycetota</taxon>
        <taxon>Actinomycetes</taxon>
        <taxon>Actinomycetales</taxon>
        <taxon>Actinomycetaceae</taxon>
        <taxon>Mobiluncus</taxon>
    </lineage>
</organism>
<dbReference type="EMBL" id="AEET01000011">
    <property type="protein sequence ID" value="EFM47033.1"/>
    <property type="molecule type" value="Genomic_DNA"/>
</dbReference>